<feature type="domain" description="PucR C-terminal helix-turn-helix" evidence="1">
    <location>
        <begin position="239"/>
        <end position="282"/>
    </location>
</feature>
<dbReference type="OrthoDB" id="9792148at2"/>
<accession>A0A430ADF2</accession>
<comment type="caution">
    <text evidence="2">The sequence shown here is derived from an EMBL/GenBank/DDBJ whole genome shotgun (WGS) entry which is preliminary data.</text>
</comment>
<name>A0A430ADF2_9ENTE</name>
<dbReference type="InterPro" id="IPR051448">
    <property type="entry name" value="CdaR-like_regulators"/>
</dbReference>
<dbReference type="InterPro" id="IPR009057">
    <property type="entry name" value="Homeodomain-like_sf"/>
</dbReference>
<dbReference type="EMBL" id="NGJY01000001">
    <property type="protein sequence ID" value="RSU05223.1"/>
    <property type="molecule type" value="Genomic_DNA"/>
</dbReference>
<dbReference type="Pfam" id="PF13556">
    <property type="entry name" value="HTH_30"/>
    <property type="match status" value="1"/>
</dbReference>
<dbReference type="RefSeq" id="WP_126831111.1">
    <property type="nucleotide sequence ID" value="NZ_CBCRYB010000003.1"/>
</dbReference>
<dbReference type="PANTHER" id="PTHR33744">
    <property type="entry name" value="CARBOHYDRATE DIACID REGULATOR"/>
    <property type="match status" value="1"/>
</dbReference>
<organism evidence="2 3">
    <name type="scientific">Vagococcus fessus</name>
    <dbReference type="NCBI Taxonomy" id="120370"/>
    <lineage>
        <taxon>Bacteria</taxon>
        <taxon>Bacillati</taxon>
        <taxon>Bacillota</taxon>
        <taxon>Bacilli</taxon>
        <taxon>Lactobacillales</taxon>
        <taxon>Enterococcaceae</taxon>
        <taxon>Vagococcus</taxon>
    </lineage>
</organism>
<proteinExistence type="predicted"/>
<evidence type="ECO:0000259" key="1">
    <source>
        <dbReference type="Pfam" id="PF13556"/>
    </source>
</evidence>
<dbReference type="InterPro" id="IPR042070">
    <property type="entry name" value="PucR_C-HTH_sf"/>
</dbReference>
<keyword evidence="3" id="KW-1185">Reference proteome</keyword>
<dbReference type="SUPFAM" id="SSF46689">
    <property type="entry name" value="Homeodomain-like"/>
    <property type="match status" value="1"/>
</dbReference>
<evidence type="ECO:0000313" key="2">
    <source>
        <dbReference type="EMBL" id="RSU05223.1"/>
    </source>
</evidence>
<gene>
    <name evidence="2" type="ORF">CBF31_04190</name>
</gene>
<sequence>MEPKQLEVLYPQAERIDLPKDENLFLNIPYNNQWLSIEKKTLSSTELELLSHLFSSPEKENIDGKKHPWFNFLFEHQPLEELSGTYRVVQFQLIKEITNKGRHSWLKAFLSMFENVSDAFFVSNTYGVLIEKKTKHSISLEQLEGILLTLESDFSCKVKAFMGSFYNFSEGFPRFFHEEKNIFEQELPHIKSKAAIALPQVALHFFTKDMINDSLIMQVFGRKLAADTEMKEIIISLWNNQGNISSTAKELFMHRNTLQYRIEKFYDQTGLHLKSMDDLVLSYLIVN</sequence>
<protein>
    <recommendedName>
        <fullName evidence="1">PucR C-terminal helix-turn-helix domain-containing protein</fullName>
    </recommendedName>
</protein>
<reference evidence="2 3" key="1">
    <citation type="submission" date="2017-05" db="EMBL/GenBank/DDBJ databases">
        <title>Vagococcus spp. assemblies.</title>
        <authorList>
            <person name="Gulvik C.A."/>
        </authorList>
    </citation>
    <scope>NUCLEOTIDE SEQUENCE [LARGE SCALE GENOMIC DNA]</scope>
    <source>
        <strain evidence="2 3">CCUG 41755</strain>
    </source>
</reference>
<dbReference type="PANTHER" id="PTHR33744:SF15">
    <property type="entry name" value="CARBOHYDRATE DIACID REGULATOR"/>
    <property type="match status" value="1"/>
</dbReference>
<dbReference type="Proteomes" id="UP000287101">
    <property type="component" value="Unassembled WGS sequence"/>
</dbReference>
<dbReference type="Gene3D" id="1.10.10.2840">
    <property type="entry name" value="PucR C-terminal helix-turn-helix domain"/>
    <property type="match status" value="1"/>
</dbReference>
<dbReference type="InterPro" id="IPR025736">
    <property type="entry name" value="PucR_C-HTH_dom"/>
</dbReference>
<evidence type="ECO:0000313" key="3">
    <source>
        <dbReference type="Proteomes" id="UP000287101"/>
    </source>
</evidence>
<dbReference type="AlphaFoldDB" id="A0A430ADF2"/>